<organism evidence="1 2">
    <name type="scientific">Panagrolaimus sp. ES5</name>
    <dbReference type="NCBI Taxonomy" id="591445"/>
    <lineage>
        <taxon>Eukaryota</taxon>
        <taxon>Metazoa</taxon>
        <taxon>Ecdysozoa</taxon>
        <taxon>Nematoda</taxon>
        <taxon>Chromadorea</taxon>
        <taxon>Rhabditida</taxon>
        <taxon>Tylenchina</taxon>
        <taxon>Panagrolaimomorpha</taxon>
        <taxon>Panagrolaimoidea</taxon>
        <taxon>Panagrolaimidae</taxon>
        <taxon>Panagrolaimus</taxon>
    </lineage>
</organism>
<accession>A0AC34GAT8</accession>
<sequence length="150" mass="16182">MWYKYFLLILFISLSTSRHLDSWNGNGNKQTEPGKIDPDVIGNTNDGNDEYQIKQQSSSNISSNAEIIRIVRDVGGGGGGGSNDTDSESKDSFNSNHDMSFSDVYKTKEVGIAVIGASFLIAIIFASVFIFLLIFSGVGLCIAHCCKDGG</sequence>
<evidence type="ECO:0000313" key="2">
    <source>
        <dbReference type="WBParaSite" id="ES5_v2.g26855.t1"/>
    </source>
</evidence>
<name>A0AC34GAT8_9BILA</name>
<reference evidence="2" key="1">
    <citation type="submission" date="2022-11" db="UniProtKB">
        <authorList>
            <consortium name="WormBaseParasite"/>
        </authorList>
    </citation>
    <scope>IDENTIFICATION</scope>
</reference>
<dbReference type="WBParaSite" id="ES5_v2.g26855.t1">
    <property type="protein sequence ID" value="ES5_v2.g26855.t1"/>
    <property type="gene ID" value="ES5_v2.g26855"/>
</dbReference>
<dbReference type="Proteomes" id="UP000887579">
    <property type="component" value="Unplaced"/>
</dbReference>
<proteinExistence type="predicted"/>
<protein>
    <submittedName>
        <fullName evidence="2">Uncharacterized protein</fullName>
    </submittedName>
</protein>
<evidence type="ECO:0000313" key="1">
    <source>
        <dbReference type="Proteomes" id="UP000887579"/>
    </source>
</evidence>